<dbReference type="Proteomes" id="UP001521137">
    <property type="component" value="Unassembled WGS sequence"/>
</dbReference>
<dbReference type="InterPro" id="IPR050706">
    <property type="entry name" value="Cyclic-di-GMP_PDE-like"/>
</dbReference>
<dbReference type="SUPFAM" id="SSF141868">
    <property type="entry name" value="EAL domain-like"/>
    <property type="match status" value="1"/>
</dbReference>
<feature type="domain" description="EAL" evidence="1">
    <location>
        <begin position="1"/>
        <end position="237"/>
    </location>
</feature>
<comment type="caution">
    <text evidence="2">The sequence shown here is derived from an EMBL/GenBank/DDBJ whole genome shotgun (WGS) entry which is preliminary data.</text>
</comment>
<dbReference type="PANTHER" id="PTHR33121">
    <property type="entry name" value="CYCLIC DI-GMP PHOSPHODIESTERASE PDEF"/>
    <property type="match status" value="1"/>
</dbReference>
<dbReference type="Pfam" id="PF00563">
    <property type="entry name" value="EAL"/>
    <property type="match status" value="1"/>
</dbReference>
<dbReference type="RefSeq" id="WP_235310976.1">
    <property type="nucleotide sequence ID" value="NZ_JAKGAS010000002.1"/>
</dbReference>
<name>A0ABS9D6J9_9ALTE</name>
<dbReference type="PROSITE" id="PS50883">
    <property type="entry name" value="EAL"/>
    <property type="match status" value="1"/>
</dbReference>
<dbReference type="InterPro" id="IPR035919">
    <property type="entry name" value="EAL_sf"/>
</dbReference>
<organism evidence="2 3">
    <name type="scientific">Paraglaciecola algarum</name>
    <dbReference type="NCBI Taxonomy" id="3050085"/>
    <lineage>
        <taxon>Bacteria</taxon>
        <taxon>Pseudomonadati</taxon>
        <taxon>Pseudomonadota</taxon>
        <taxon>Gammaproteobacteria</taxon>
        <taxon>Alteromonadales</taxon>
        <taxon>Alteromonadaceae</taxon>
        <taxon>Paraglaciecola</taxon>
    </lineage>
</organism>
<gene>
    <name evidence="2" type="ORF">L0668_04990</name>
</gene>
<evidence type="ECO:0000313" key="3">
    <source>
        <dbReference type="Proteomes" id="UP001521137"/>
    </source>
</evidence>
<keyword evidence="3" id="KW-1185">Reference proteome</keyword>
<dbReference type="CDD" id="cd01948">
    <property type="entry name" value="EAL"/>
    <property type="match status" value="1"/>
</dbReference>
<evidence type="ECO:0000259" key="1">
    <source>
        <dbReference type="PROSITE" id="PS50883"/>
    </source>
</evidence>
<dbReference type="PANTHER" id="PTHR33121:SF79">
    <property type="entry name" value="CYCLIC DI-GMP PHOSPHODIESTERASE PDED-RELATED"/>
    <property type="match status" value="1"/>
</dbReference>
<dbReference type="EMBL" id="JAKGAS010000002">
    <property type="protein sequence ID" value="MCF2947454.1"/>
    <property type="molecule type" value="Genomic_DNA"/>
</dbReference>
<accession>A0ABS9D6J9</accession>
<dbReference type="InterPro" id="IPR001633">
    <property type="entry name" value="EAL_dom"/>
</dbReference>
<dbReference type="SMART" id="SM00052">
    <property type="entry name" value="EAL"/>
    <property type="match status" value="1"/>
</dbReference>
<proteinExistence type="predicted"/>
<protein>
    <submittedName>
        <fullName evidence="2">EAL domain-containing protein</fullName>
    </submittedName>
</protein>
<evidence type="ECO:0000313" key="2">
    <source>
        <dbReference type="EMBL" id="MCF2947454.1"/>
    </source>
</evidence>
<dbReference type="Gene3D" id="3.20.20.450">
    <property type="entry name" value="EAL domain"/>
    <property type="match status" value="1"/>
</dbReference>
<reference evidence="2 3" key="1">
    <citation type="submission" date="2022-01" db="EMBL/GenBank/DDBJ databases">
        <title>Paraglaciecola sp. G1-23.</title>
        <authorList>
            <person name="Jin M.S."/>
            <person name="Han D.M."/>
            <person name="Kim H.M."/>
            <person name="Jeon C.O."/>
        </authorList>
    </citation>
    <scope>NUCLEOTIDE SEQUENCE [LARGE SCALE GENOMIC DNA]</scope>
    <source>
        <strain evidence="2 3">G1-23</strain>
    </source>
</reference>
<sequence>MQVTEVTESFSLDSVVPFFQPIMDLNHNAVWSYECLARLMTVEERACLPSEFLYLVERQDLVAEFTQTIFNRSANYFRDINMAWNINVSLSDISDTTIHQFLLNALRSYPNPQRISVEITAQNALTEVNKFSAFSDICQQLGVKIVIDHFDQSTSDLKAILALPISAVKVSGNFLEQATKDVESANLAKDLINQCAENNIVVVAEHIEQKSTLDAVQSLGVQYAQGFYFSQPKASAE</sequence>